<dbReference type="Proteomes" id="UP000308267">
    <property type="component" value="Unassembled WGS sequence"/>
</dbReference>
<comment type="caution">
    <text evidence="2">The sequence shown here is derived from an EMBL/GenBank/DDBJ whole genome shotgun (WGS) entry which is preliminary data.</text>
</comment>
<gene>
    <name evidence="2" type="ORF">CRM22_006695</name>
</gene>
<accession>A0A4V3SEA6</accession>
<organism evidence="2 3">
    <name type="scientific">Opisthorchis felineus</name>
    <dbReference type="NCBI Taxonomy" id="147828"/>
    <lineage>
        <taxon>Eukaryota</taxon>
        <taxon>Metazoa</taxon>
        <taxon>Spiralia</taxon>
        <taxon>Lophotrochozoa</taxon>
        <taxon>Platyhelminthes</taxon>
        <taxon>Trematoda</taxon>
        <taxon>Digenea</taxon>
        <taxon>Opisthorchiida</taxon>
        <taxon>Opisthorchiata</taxon>
        <taxon>Opisthorchiidae</taxon>
        <taxon>Opisthorchis</taxon>
    </lineage>
</organism>
<evidence type="ECO:0000256" key="1">
    <source>
        <dbReference type="SAM" id="MobiDB-lite"/>
    </source>
</evidence>
<dbReference type="EMBL" id="SJOL01007024">
    <property type="protein sequence ID" value="TGZ63804.1"/>
    <property type="molecule type" value="Genomic_DNA"/>
</dbReference>
<proteinExistence type="predicted"/>
<reference evidence="2 3" key="1">
    <citation type="journal article" date="2019" name="BMC Genomics">
        <title>New insights from Opisthorchis felineus genome: update on genomics of the epidemiologically important liver flukes.</title>
        <authorList>
            <person name="Ershov N.I."/>
            <person name="Mordvinov V.A."/>
            <person name="Prokhortchouk E.B."/>
            <person name="Pakharukova M.Y."/>
            <person name="Gunbin K.V."/>
            <person name="Ustyantsev K."/>
            <person name="Genaev M.A."/>
            <person name="Blinov A.G."/>
            <person name="Mazur A."/>
            <person name="Boulygina E."/>
            <person name="Tsygankova S."/>
            <person name="Khrameeva E."/>
            <person name="Chekanov N."/>
            <person name="Fan G."/>
            <person name="Xiao A."/>
            <person name="Zhang H."/>
            <person name="Xu X."/>
            <person name="Yang H."/>
            <person name="Solovyev V."/>
            <person name="Lee S.M."/>
            <person name="Liu X."/>
            <person name="Afonnikov D.A."/>
            <person name="Skryabin K.G."/>
        </authorList>
    </citation>
    <scope>NUCLEOTIDE SEQUENCE [LARGE SCALE GENOMIC DNA]</scope>
    <source>
        <strain evidence="2">AK-0245</strain>
        <tissue evidence="2">Whole organism</tissue>
    </source>
</reference>
<feature type="region of interest" description="Disordered" evidence="1">
    <location>
        <begin position="1"/>
        <end position="24"/>
    </location>
</feature>
<name>A0A4V3SEA6_OPIFE</name>
<protein>
    <submittedName>
        <fullName evidence="2">Uncharacterized protein</fullName>
    </submittedName>
</protein>
<evidence type="ECO:0000313" key="3">
    <source>
        <dbReference type="Proteomes" id="UP000308267"/>
    </source>
</evidence>
<keyword evidence="3" id="KW-1185">Reference proteome</keyword>
<dbReference type="AlphaFoldDB" id="A0A4V3SEA6"/>
<sequence length="197" mass="22881">MSFKIPRVEFPRRQPDERIGSDYSFLPMRSSSQEKWPLERTSSQLTNSSLFSRDEFEDTLSLSQNEDSQLFWSSLRKLWNSDGAENETVDSENNHNNAETEQLQTEIKETLSEIQFILSDLEQDTQSWKCKSNVNGIDDSSELEETQTIISLVKTIQKWVSIQKEQTTRFEQCLHSISSSQLLLNELAESTVRTFKK</sequence>
<evidence type="ECO:0000313" key="2">
    <source>
        <dbReference type="EMBL" id="TGZ63804.1"/>
    </source>
</evidence>
<feature type="compositionally biased region" description="Basic and acidic residues" evidence="1">
    <location>
        <begin position="1"/>
        <end position="20"/>
    </location>
</feature>